<keyword evidence="2" id="KW-0274">FAD</keyword>
<evidence type="ECO:0000256" key="1">
    <source>
        <dbReference type="ARBA" id="ARBA00022630"/>
    </source>
</evidence>
<protein>
    <submittedName>
        <fullName evidence="7">Thioredoxin reductase</fullName>
        <ecNumber evidence="7">1.8.1.9</ecNumber>
    </submittedName>
</protein>
<evidence type="ECO:0000313" key="8">
    <source>
        <dbReference type="Proteomes" id="UP000049855"/>
    </source>
</evidence>
<dbReference type="InterPro" id="IPR023753">
    <property type="entry name" value="FAD/NAD-binding_dom"/>
</dbReference>
<dbReference type="GO" id="GO:0004791">
    <property type="term" value="F:thioredoxin-disulfide reductase (NADPH) activity"/>
    <property type="evidence" value="ECO:0007669"/>
    <property type="project" value="UniProtKB-EC"/>
</dbReference>
<dbReference type="Gene3D" id="3.50.50.60">
    <property type="entry name" value="FAD/NAD(P)-binding domain"/>
    <property type="match status" value="2"/>
</dbReference>
<dbReference type="InterPro" id="IPR050097">
    <property type="entry name" value="Ferredoxin-NADP_redctase_2"/>
</dbReference>
<keyword evidence="5" id="KW-0676">Redox-active center</keyword>
<keyword evidence="3 7" id="KW-0560">Oxidoreductase</keyword>
<dbReference type="EMBL" id="CTRP01000014">
    <property type="protein sequence ID" value="CQR74200.1"/>
    <property type="molecule type" value="Genomic_DNA"/>
</dbReference>
<dbReference type="InterPro" id="IPR008255">
    <property type="entry name" value="Pyr_nucl-diS_OxRdtase_2_AS"/>
</dbReference>
<evidence type="ECO:0000256" key="5">
    <source>
        <dbReference type="ARBA" id="ARBA00023284"/>
    </source>
</evidence>
<dbReference type="Proteomes" id="UP000049855">
    <property type="component" value="Unassembled WGS sequence"/>
</dbReference>
<evidence type="ECO:0000256" key="2">
    <source>
        <dbReference type="ARBA" id="ARBA00022827"/>
    </source>
</evidence>
<sequence>MTAAVYTARKRLKVLMLTKEFGGQPMWTMDIENYMGYQFITGPELMDKFDEQVRRFPIAIQYEEVTDLSQNTDGTFTVISDSGEYQAQAVIIASGKRPRRLEVPGEAEFTGRGVSYCATCDGPLFTGKNVAVIGGGNSALQAAIEVSGVAAKVYLISLHGYTAEPIVIEKLKELAQPVIEFSGYTTTEVKGTQAVETLIITNNETKEQTELTVQGVFVEIGLLPNTEYCQGILNFNNYREVVTDCRARTNIPGLFAAGDVTNGPDKQIVIAAGDGAKAAMVAYEYLLHKRGVRC</sequence>
<gene>
    <name evidence="7" type="ORF">SpAn4DRAFT_0662</name>
</gene>
<feature type="domain" description="FAD/NAD(P)-binding" evidence="6">
    <location>
        <begin position="1"/>
        <end position="265"/>
    </location>
</feature>
<dbReference type="PRINTS" id="PR00469">
    <property type="entry name" value="PNDRDTASEII"/>
</dbReference>
<evidence type="ECO:0000256" key="3">
    <source>
        <dbReference type="ARBA" id="ARBA00023002"/>
    </source>
</evidence>
<accession>A0A0U1L3G0</accession>
<dbReference type="PRINTS" id="PR00368">
    <property type="entry name" value="FADPNR"/>
</dbReference>
<name>A0A0U1L3G0_9FIRM</name>
<organism evidence="7 8">
    <name type="scientific">Sporomusa ovata</name>
    <dbReference type="NCBI Taxonomy" id="2378"/>
    <lineage>
        <taxon>Bacteria</taxon>
        <taxon>Bacillati</taxon>
        <taxon>Bacillota</taxon>
        <taxon>Negativicutes</taxon>
        <taxon>Selenomonadales</taxon>
        <taxon>Sporomusaceae</taxon>
        <taxon>Sporomusa</taxon>
    </lineage>
</organism>
<keyword evidence="4" id="KW-1015">Disulfide bond</keyword>
<dbReference type="AlphaFoldDB" id="A0A0U1L3G0"/>
<dbReference type="PROSITE" id="PS00573">
    <property type="entry name" value="PYRIDINE_REDOX_2"/>
    <property type="match status" value="1"/>
</dbReference>
<dbReference type="Pfam" id="PF07992">
    <property type="entry name" value="Pyr_redox_2"/>
    <property type="match status" value="1"/>
</dbReference>
<evidence type="ECO:0000259" key="6">
    <source>
        <dbReference type="Pfam" id="PF07992"/>
    </source>
</evidence>
<dbReference type="InterPro" id="IPR036188">
    <property type="entry name" value="FAD/NAD-bd_sf"/>
</dbReference>
<reference evidence="8" key="1">
    <citation type="submission" date="2015-03" db="EMBL/GenBank/DDBJ databases">
        <authorList>
            <person name="Nijsse Bart"/>
        </authorList>
    </citation>
    <scope>NUCLEOTIDE SEQUENCE [LARGE SCALE GENOMIC DNA]</scope>
</reference>
<proteinExistence type="predicted"/>
<keyword evidence="1" id="KW-0285">Flavoprotein</keyword>
<dbReference type="EC" id="1.8.1.9" evidence="7"/>
<dbReference type="SUPFAM" id="SSF51905">
    <property type="entry name" value="FAD/NAD(P)-binding domain"/>
    <property type="match status" value="1"/>
</dbReference>
<dbReference type="PANTHER" id="PTHR48105">
    <property type="entry name" value="THIOREDOXIN REDUCTASE 1-RELATED-RELATED"/>
    <property type="match status" value="1"/>
</dbReference>
<keyword evidence="8" id="KW-1185">Reference proteome</keyword>
<evidence type="ECO:0000313" key="7">
    <source>
        <dbReference type="EMBL" id="CQR74200.1"/>
    </source>
</evidence>
<evidence type="ECO:0000256" key="4">
    <source>
        <dbReference type="ARBA" id="ARBA00023157"/>
    </source>
</evidence>